<feature type="non-terminal residue" evidence="1">
    <location>
        <position position="1"/>
    </location>
</feature>
<sequence>PQVVACCTPLLLEGEHHHTAELSFASTEPTKAAEEQGRFMEACADVGFVRLTPRHDLCLSCEETHLLCGFHTDLGSSSCTGLIAQPSQASSYI</sequence>
<organism evidence="1 2">
    <name type="scientific">Callipepla squamata</name>
    <name type="common">Scaled quail</name>
    <dbReference type="NCBI Taxonomy" id="9009"/>
    <lineage>
        <taxon>Eukaryota</taxon>
        <taxon>Metazoa</taxon>
        <taxon>Chordata</taxon>
        <taxon>Craniata</taxon>
        <taxon>Vertebrata</taxon>
        <taxon>Euteleostomi</taxon>
        <taxon>Archelosauria</taxon>
        <taxon>Archosauria</taxon>
        <taxon>Dinosauria</taxon>
        <taxon>Saurischia</taxon>
        <taxon>Theropoda</taxon>
        <taxon>Coelurosauria</taxon>
        <taxon>Aves</taxon>
        <taxon>Neognathae</taxon>
        <taxon>Galloanserae</taxon>
        <taxon>Galliformes</taxon>
        <taxon>Odontophoridae</taxon>
        <taxon>Callipepla</taxon>
    </lineage>
</organism>
<gene>
    <name evidence="1" type="ORF">ASZ78_016595</name>
</gene>
<dbReference type="EMBL" id="MCFN01000839">
    <property type="protein sequence ID" value="OXB54882.1"/>
    <property type="molecule type" value="Genomic_DNA"/>
</dbReference>
<reference evidence="1 2" key="1">
    <citation type="submission" date="2016-07" db="EMBL/GenBank/DDBJ databases">
        <title>Disparate Historic Effective Population Sizes Predicted by Modern Levels of Genome Diversity for the Scaled Quail (Callipepla squamata) and the Northern Bobwhite (Colinus virginianus): Inferences from First and Second Generation Draft Genome Assemblies for Sympatric New World Quail.</title>
        <authorList>
            <person name="Oldeschulte D.L."/>
            <person name="Halley Y.A."/>
            <person name="Bhattarai E.K."/>
            <person name="Brashear W.A."/>
            <person name="Hill J."/>
            <person name="Metz R.P."/>
            <person name="Johnson C.D."/>
            <person name="Rollins D."/>
            <person name="Peterson M.J."/>
            <person name="Bickhart D.M."/>
            <person name="Decker J.E."/>
            <person name="Seabury C.M."/>
        </authorList>
    </citation>
    <scope>NUCLEOTIDE SEQUENCE [LARGE SCALE GENOMIC DNA]</scope>
    <source>
        <strain evidence="1 2">Texas</strain>
        <tissue evidence="1">Leg muscle</tissue>
    </source>
</reference>
<dbReference type="AlphaFoldDB" id="A0A226MHW3"/>
<name>A0A226MHW3_CALSU</name>
<proteinExistence type="predicted"/>
<comment type="caution">
    <text evidence="1">The sequence shown here is derived from an EMBL/GenBank/DDBJ whole genome shotgun (WGS) entry which is preliminary data.</text>
</comment>
<accession>A0A226MHW3</accession>
<evidence type="ECO:0000313" key="2">
    <source>
        <dbReference type="Proteomes" id="UP000198323"/>
    </source>
</evidence>
<dbReference type="Proteomes" id="UP000198323">
    <property type="component" value="Unassembled WGS sequence"/>
</dbReference>
<evidence type="ECO:0000313" key="1">
    <source>
        <dbReference type="EMBL" id="OXB54882.1"/>
    </source>
</evidence>
<keyword evidence="2" id="KW-1185">Reference proteome</keyword>
<protein>
    <submittedName>
        <fullName evidence="1">Uncharacterized protein</fullName>
    </submittedName>
</protein>